<dbReference type="AlphaFoldDB" id="X6N8R9"/>
<feature type="non-terminal residue" evidence="1">
    <location>
        <position position="561"/>
    </location>
</feature>
<reference evidence="1 2" key="1">
    <citation type="journal article" date="2013" name="Curr. Biol.">
        <title>The Genome of the Foraminiferan Reticulomyxa filosa.</title>
        <authorList>
            <person name="Glockner G."/>
            <person name="Hulsmann N."/>
            <person name="Schleicher M."/>
            <person name="Noegel A.A."/>
            <person name="Eichinger L."/>
            <person name="Gallinger C."/>
            <person name="Pawlowski J."/>
            <person name="Sierra R."/>
            <person name="Euteneuer U."/>
            <person name="Pillet L."/>
            <person name="Moustafa A."/>
            <person name="Platzer M."/>
            <person name="Groth M."/>
            <person name="Szafranski K."/>
            <person name="Schliwa M."/>
        </authorList>
    </citation>
    <scope>NUCLEOTIDE SEQUENCE [LARGE SCALE GENOMIC DNA]</scope>
</reference>
<name>X6N8R9_RETFI</name>
<organism evidence="1 2">
    <name type="scientific">Reticulomyxa filosa</name>
    <dbReference type="NCBI Taxonomy" id="46433"/>
    <lineage>
        <taxon>Eukaryota</taxon>
        <taxon>Sar</taxon>
        <taxon>Rhizaria</taxon>
        <taxon>Retaria</taxon>
        <taxon>Foraminifera</taxon>
        <taxon>Monothalamids</taxon>
        <taxon>Reticulomyxidae</taxon>
        <taxon>Reticulomyxa</taxon>
    </lineage>
</organism>
<proteinExistence type="predicted"/>
<protein>
    <submittedName>
        <fullName evidence="1">Uncharacterized protein</fullName>
    </submittedName>
</protein>
<gene>
    <name evidence="1" type="ORF">RFI_15503</name>
</gene>
<sequence length="561" mass="65499">MEKANEMKKRPPNQKKFSAKTLIDLYKTVIKEWDDIKKQLYEQTITGEKLVMKIGLLRHKSEAEIRSQIVLMYEPYTRDGERPILEIREKMQFDRFDYAVQNGTDVSEEELRAFKGIITDLKLRVPTVMNSNEPLEPHTFIQSVKQELQRRTHEMKVDKIKANEADWTNVVRDCHLHARYLDWVKFVGFKVVLINPMCLQELEFLRESATVIKDVFECLESTEALKLLRSVVGVFLPLYKQKHKAVLANPVWEDKDWVTSSNLLISFNLKIQSIVAIWKRDKEKYPKIKPLGVEWLRLIVSNSRVFKECFERFSNDQIFEDHLQSFAANDPVQSVRSSSLMLVRNFVMQMLSTDFENVSKMKERILYMAQHETDEESLKSYNVVCLSWESIVRDVIDPQGWIHQKDKEFLERIRTVHFGDEKLAQRNNYITIGYVKNYGDEKSEGKDQIEVLAHNEFEQLMDRLLLFMTGESESINSEALTTNKGISLMTAQDVYNLFLSFEKQLITAGLKDVGEGLRQLRERNITGKKLISLASDSKGNDILKEMFNSDISEDNPLKQEI</sequence>
<comment type="caution">
    <text evidence="1">The sequence shown here is derived from an EMBL/GenBank/DDBJ whole genome shotgun (WGS) entry which is preliminary data.</text>
</comment>
<dbReference type="EMBL" id="ASPP01011387">
    <property type="protein sequence ID" value="ETO21702.1"/>
    <property type="molecule type" value="Genomic_DNA"/>
</dbReference>
<evidence type="ECO:0000313" key="1">
    <source>
        <dbReference type="EMBL" id="ETO21702.1"/>
    </source>
</evidence>
<dbReference type="Proteomes" id="UP000023152">
    <property type="component" value="Unassembled WGS sequence"/>
</dbReference>
<evidence type="ECO:0000313" key="2">
    <source>
        <dbReference type="Proteomes" id="UP000023152"/>
    </source>
</evidence>
<keyword evidence="2" id="KW-1185">Reference proteome</keyword>
<accession>X6N8R9</accession>